<gene>
    <name evidence="1" type="ORF">ADS79_10220</name>
</gene>
<dbReference type="Pfam" id="PF11553">
    <property type="entry name" value="DUF3231"/>
    <property type="match status" value="1"/>
</dbReference>
<dbReference type="InterPro" id="IPR012347">
    <property type="entry name" value="Ferritin-like"/>
</dbReference>
<evidence type="ECO:0000313" key="2">
    <source>
        <dbReference type="Proteomes" id="UP000036834"/>
    </source>
</evidence>
<dbReference type="Proteomes" id="UP000036834">
    <property type="component" value="Unassembled WGS sequence"/>
</dbReference>
<dbReference type="OrthoDB" id="1934429at2"/>
<comment type="caution">
    <text evidence="1">The sequence shown here is derived from an EMBL/GenBank/DDBJ whole genome shotgun (WGS) entry which is preliminary data.</text>
</comment>
<dbReference type="EMBL" id="LGIQ01000007">
    <property type="protein sequence ID" value="KNB72271.1"/>
    <property type="molecule type" value="Genomic_DNA"/>
</dbReference>
<protein>
    <submittedName>
        <fullName evidence="1">Membrane protein</fullName>
    </submittedName>
</protein>
<dbReference type="STRING" id="54915.ADS79_10220"/>
<dbReference type="InterPro" id="IPR021617">
    <property type="entry name" value="DUF3231"/>
</dbReference>
<reference evidence="2" key="1">
    <citation type="submission" date="2015-07" db="EMBL/GenBank/DDBJ databases">
        <title>Genome sequencing project for genomic taxonomy and phylogenomics of Bacillus-like bacteria.</title>
        <authorList>
            <person name="Liu B."/>
            <person name="Wang J."/>
            <person name="Zhu Y."/>
            <person name="Liu G."/>
            <person name="Chen Q."/>
            <person name="Chen Z."/>
            <person name="Lan J."/>
            <person name="Che J."/>
            <person name="Ge C."/>
            <person name="Shi H."/>
            <person name="Pan Z."/>
            <person name="Liu X."/>
        </authorList>
    </citation>
    <scope>NUCLEOTIDE SEQUENCE [LARGE SCALE GENOMIC DNA]</scope>
    <source>
        <strain evidence="2">DSM 9887</strain>
    </source>
</reference>
<dbReference type="AlphaFoldDB" id="A0A0K9YUB4"/>
<proteinExistence type="predicted"/>
<evidence type="ECO:0000313" key="1">
    <source>
        <dbReference type="EMBL" id="KNB72271.1"/>
    </source>
</evidence>
<dbReference type="Gene3D" id="1.20.1260.10">
    <property type="match status" value="1"/>
</dbReference>
<name>A0A0K9YUB4_9BACL</name>
<accession>A0A0K9YUB4</accession>
<sequence>MDLTTLMNTGRTLMGILSGNPQNEPMHYGEVFGVWSYLTTTKGLLVAYQTFINHTGDNDLKKFLEDLTVSMKQEIEQVEHLLKVNGVGLPPSPPERPTANLESIPVGARFNDPEIAAGVSLDIAAGLVACSQVIGQCIREDIAMMFGQFHMTKAQYGARLLRINKDKGWLVPPPLHLQTRELVHA</sequence>
<dbReference type="PATRIC" id="fig|54915.3.peg.968"/>
<organism evidence="1 2">
    <name type="scientific">Brevibacillus reuszeri</name>
    <dbReference type="NCBI Taxonomy" id="54915"/>
    <lineage>
        <taxon>Bacteria</taxon>
        <taxon>Bacillati</taxon>
        <taxon>Bacillota</taxon>
        <taxon>Bacilli</taxon>
        <taxon>Bacillales</taxon>
        <taxon>Paenibacillaceae</taxon>
        <taxon>Brevibacillus</taxon>
    </lineage>
</organism>